<comment type="caution">
    <text evidence="3">The sequence shown here is derived from an EMBL/GenBank/DDBJ whole genome shotgun (WGS) entry which is preliminary data.</text>
</comment>
<name>A0A815DKE8_ADIRI</name>
<reference evidence="3" key="1">
    <citation type="submission" date="2021-02" db="EMBL/GenBank/DDBJ databases">
        <authorList>
            <person name="Nowell W R."/>
        </authorList>
    </citation>
    <scope>NUCLEOTIDE SEQUENCE</scope>
</reference>
<dbReference type="Proteomes" id="UP000663828">
    <property type="component" value="Unassembled WGS sequence"/>
</dbReference>
<dbReference type="EMBL" id="CAJNOJ010000214">
    <property type="protein sequence ID" value="CAF1298997.1"/>
    <property type="molecule type" value="Genomic_DNA"/>
</dbReference>
<gene>
    <name evidence="3" type="ORF">EDS130_LOCUS30500</name>
    <name evidence="2" type="ORF">XAT740_LOCUS26621</name>
</gene>
<sequence length="138" mass="15262">MGACIGKKSSKHVKDNRFTSDIPQVPQIQIQDDHSTSQPSPSSSKKFKVADEFVFNNGDDIRLTIIDDNEIDSEVNVILKEQDAINTILNQPFSTRVVSISDTELEYELANLIYGCPAIDYKENPLATTTATLKSVDA</sequence>
<proteinExistence type="predicted"/>
<feature type="compositionally biased region" description="Low complexity" evidence="1">
    <location>
        <begin position="21"/>
        <end position="44"/>
    </location>
</feature>
<evidence type="ECO:0000313" key="2">
    <source>
        <dbReference type="EMBL" id="CAF1257985.1"/>
    </source>
</evidence>
<organism evidence="3 5">
    <name type="scientific">Adineta ricciae</name>
    <name type="common">Rotifer</name>
    <dbReference type="NCBI Taxonomy" id="249248"/>
    <lineage>
        <taxon>Eukaryota</taxon>
        <taxon>Metazoa</taxon>
        <taxon>Spiralia</taxon>
        <taxon>Gnathifera</taxon>
        <taxon>Rotifera</taxon>
        <taxon>Eurotatoria</taxon>
        <taxon>Bdelloidea</taxon>
        <taxon>Adinetida</taxon>
        <taxon>Adinetidae</taxon>
        <taxon>Adineta</taxon>
    </lineage>
</organism>
<dbReference type="Proteomes" id="UP000663852">
    <property type="component" value="Unassembled WGS sequence"/>
</dbReference>
<dbReference type="AlphaFoldDB" id="A0A815DKE8"/>
<feature type="region of interest" description="Disordered" evidence="1">
    <location>
        <begin position="1"/>
        <end position="46"/>
    </location>
</feature>
<accession>A0A815DKE8</accession>
<evidence type="ECO:0000256" key="1">
    <source>
        <dbReference type="SAM" id="MobiDB-lite"/>
    </source>
</evidence>
<evidence type="ECO:0000313" key="4">
    <source>
        <dbReference type="Proteomes" id="UP000663828"/>
    </source>
</evidence>
<evidence type="ECO:0000313" key="3">
    <source>
        <dbReference type="EMBL" id="CAF1298997.1"/>
    </source>
</evidence>
<protein>
    <submittedName>
        <fullName evidence="3">Uncharacterized protein</fullName>
    </submittedName>
</protein>
<dbReference type="EMBL" id="CAJNOR010002172">
    <property type="protein sequence ID" value="CAF1257985.1"/>
    <property type="molecule type" value="Genomic_DNA"/>
</dbReference>
<evidence type="ECO:0000313" key="5">
    <source>
        <dbReference type="Proteomes" id="UP000663852"/>
    </source>
</evidence>
<dbReference type="OrthoDB" id="10034793at2759"/>
<keyword evidence="4" id="KW-1185">Reference proteome</keyword>